<dbReference type="NCBIfam" id="NF006509">
    <property type="entry name" value="PRK08945.1"/>
    <property type="match status" value="1"/>
</dbReference>
<organism evidence="3 4">
    <name type="scientific">Vreelandella malpeensis</name>
    <dbReference type="NCBI Taxonomy" id="1172368"/>
    <lineage>
        <taxon>Bacteria</taxon>
        <taxon>Pseudomonadati</taxon>
        <taxon>Pseudomonadota</taxon>
        <taxon>Gammaproteobacteria</taxon>
        <taxon>Oceanospirillales</taxon>
        <taxon>Halomonadaceae</taxon>
        <taxon>Vreelandella</taxon>
    </lineage>
</organism>
<comment type="caution">
    <text evidence="3">The sequence shown here is derived from an EMBL/GenBank/DDBJ whole genome shotgun (WGS) entry which is preliminary data.</text>
</comment>
<keyword evidence="4" id="KW-1185">Reference proteome</keyword>
<name>A0ABS8DUX6_9GAMM</name>
<dbReference type="Pfam" id="PF00106">
    <property type="entry name" value="adh_short"/>
    <property type="match status" value="1"/>
</dbReference>
<dbReference type="PANTHER" id="PTHR42901">
    <property type="entry name" value="ALCOHOL DEHYDROGENASE"/>
    <property type="match status" value="1"/>
</dbReference>
<proteinExistence type="inferred from homology"/>
<dbReference type="PANTHER" id="PTHR42901:SF1">
    <property type="entry name" value="ALCOHOL DEHYDROGENASE"/>
    <property type="match status" value="1"/>
</dbReference>
<dbReference type="InterPro" id="IPR002347">
    <property type="entry name" value="SDR_fam"/>
</dbReference>
<dbReference type="PRINTS" id="PR00081">
    <property type="entry name" value="GDHRDH"/>
</dbReference>
<dbReference type="InterPro" id="IPR036291">
    <property type="entry name" value="NAD(P)-bd_dom_sf"/>
</dbReference>
<protein>
    <submittedName>
        <fullName evidence="3">YciK family oxidoreductase</fullName>
    </submittedName>
</protein>
<dbReference type="EMBL" id="WHVL01000005">
    <property type="protein sequence ID" value="MCB8889858.1"/>
    <property type="molecule type" value="Genomic_DNA"/>
</dbReference>
<keyword evidence="2" id="KW-0560">Oxidoreductase</keyword>
<gene>
    <name evidence="3" type="ORF">GEV37_12105</name>
</gene>
<sequence length="253" mass="28014">MTCKIDYRPAPDLLKHRVILVTGAGDGIGRCAALSYARAGATVILLGRTLEKLERVYDEIEAAGGPQPAIFPMNIEGATLDDFDDMARRLNKEFGRLDGVLHNAGLLGEIMRFEEYEPELWDQVMQVNVNGPIWMTQSLLPLLEHSEDASLIFTSSSVGRRGRAQWGAYSVSKFATEGFMEVLADEFKEQVNLRINTLNPGATRTDMRAGAYPEEDPLTLRTPEQIMPTYLWLMGPDSRGVSGQKIDAQPPKG</sequence>
<evidence type="ECO:0000256" key="1">
    <source>
        <dbReference type="ARBA" id="ARBA00006484"/>
    </source>
</evidence>
<comment type="similarity">
    <text evidence="1">Belongs to the short-chain dehydrogenases/reductases (SDR) family.</text>
</comment>
<dbReference type="InterPro" id="IPR020904">
    <property type="entry name" value="Sc_DH/Rdtase_CS"/>
</dbReference>
<reference evidence="3 4" key="1">
    <citation type="journal article" date="2021" name="Sci. Rep.">
        <title>Genome analysis of a halophilic bacterium Halomonas malpeensis YU-PRIM-29(T) reveals its exopolysaccharide and pigment producing capabilities.</title>
        <authorList>
            <person name="Athmika"/>
            <person name="Ghate S.D."/>
            <person name="Arun A.B."/>
            <person name="Rao S.S."/>
            <person name="Kumar S.T.A."/>
            <person name="Kandiyil M.K."/>
            <person name="Saptami K."/>
            <person name="Rekha P.D."/>
        </authorList>
    </citation>
    <scope>NUCLEOTIDE SEQUENCE [LARGE SCALE GENOMIC DNA]</scope>
    <source>
        <strain evidence="4">prim 29</strain>
    </source>
</reference>
<evidence type="ECO:0000313" key="4">
    <source>
        <dbReference type="Proteomes" id="UP001319882"/>
    </source>
</evidence>
<dbReference type="RefSeq" id="WP_227390531.1">
    <property type="nucleotide sequence ID" value="NZ_JBHSCJ010000002.1"/>
</dbReference>
<evidence type="ECO:0000256" key="2">
    <source>
        <dbReference type="ARBA" id="ARBA00023002"/>
    </source>
</evidence>
<dbReference type="PROSITE" id="PS00061">
    <property type="entry name" value="ADH_SHORT"/>
    <property type="match status" value="1"/>
</dbReference>
<dbReference type="Gene3D" id="3.40.50.720">
    <property type="entry name" value="NAD(P)-binding Rossmann-like Domain"/>
    <property type="match status" value="1"/>
</dbReference>
<evidence type="ECO:0000313" key="3">
    <source>
        <dbReference type="EMBL" id="MCB8889858.1"/>
    </source>
</evidence>
<accession>A0ABS8DUX6</accession>
<dbReference type="Proteomes" id="UP001319882">
    <property type="component" value="Unassembled WGS sequence"/>
</dbReference>
<dbReference type="SUPFAM" id="SSF51735">
    <property type="entry name" value="NAD(P)-binding Rossmann-fold domains"/>
    <property type="match status" value="1"/>
</dbReference>